<evidence type="ECO:0000313" key="3">
    <source>
        <dbReference type="Proteomes" id="UP001154282"/>
    </source>
</evidence>
<gene>
    <name evidence="2" type="ORF">LITE_LOCUS18750</name>
</gene>
<proteinExistence type="predicted"/>
<dbReference type="Proteomes" id="UP001154282">
    <property type="component" value="Unassembled WGS sequence"/>
</dbReference>
<name>A0AAV0KHW7_9ROSI</name>
<sequence>MDREHLVSAGPRDQHREPGEAAP</sequence>
<keyword evidence="3" id="KW-1185">Reference proteome</keyword>
<feature type="region of interest" description="Disordered" evidence="1">
    <location>
        <begin position="1"/>
        <end position="23"/>
    </location>
</feature>
<dbReference type="EMBL" id="CAMGYJ010000005">
    <property type="protein sequence ID" value="CAI0421465.1"/>
    <property type="molecule type" value="Genomic_DNA"/>
</dbReference>
<organism evidence="2 3">
    <name type="scientific">Linum tenue</name>
    <dbReference type="NCBI Taxonomy" id="586396"/>
    <lineage>
        <taxon>Eukaryota</taxon>
        <taxon>Viridiplantae</taxon>
        <taxon>Streptophyta</taxon>
        <taxon>Embryophyta</taxon>
        <taxon>Tracheophyta</taxon>
        <taxon>Spermatophyta</taxon>
        <taxon>Magnoliopsida</taxon>
        <taxon>eudicotyledons</taxon>
        <taxon>Gunneridae</taxon>
        <taxon>Pentapetalae</taxon>
        <taxon>rosids</taxon>
        <taxon>fabids</taxon>
        <taxon>Malpighiales</taxon>
        <taxon>Linaceae</taxon>
        <taxon>Linum</taxon>
    </lineage>
</organism>
<comment type="caution">
    <text evidence="2">The sequence shown here is derived from an EMBL/GenBank/DDBJ whole genome shotgun (WGS) entry which is preliminary data.</text>
</comment>
<accession>A0AAV0KHW7</accession>
<protein>
    <submittedName>
        <fullName evidence="2">Uncharacterized protein</fullName>
    </submittedName>
</protein>
<reference evidence="2" key="1">
    <citation type="submission" date="2022-08" db="EMBL/GenBank/DDBJ databases">
        <authorList>
            <person name="Gutierrez-Valencia J."/>
        </authorList>
    </citation>
    <scope>NUCLEOTIDE SEQUENCE</scope>
</reference>
<evidence type="ECO:0000313" key="2">
    <source>
        <dbReference type="EMBL" id="CAI0421465.1"/>
    </source>
</evidence>
<evidence type="ECO:0000256" key="1">
    <source>
        <dbReference type="SAM" id="MobiDB-lite"/>
    </source>
</evidence>
<dbReference type="AlphaFoldDB" id="A0AAV0KHW7"/>